<evidence type="ECO:0000256" key="1">
    <source>
        <dbReference type="ARBA" id="ARBA00004229"/>
    </source>
</evidence>
<dbReference type="FunFam" id="1.25.40.10:FF:000436">
    <property type="entry name" value="Pentatricopeptide repeat-containing protein At5g39350 family"/>
    <property type="match status" value="1"/>
</dbReference>
<feature type="repeat" description="PPR" evidence="6">
    <location>
        <begin position="287"/>
        <end position="321"/>
    </location>
</feature>
<dbReference type="EMBL" id="LR862143">
    <property type="protein sequence ID" value="CAD1823991.1"/>
    <property type="molecule type" value="Genomic_DNA"/>
</dbReference>
<name>A0A6V7NZG6_ANACO</name>
<dbReference type="InterPro" id="IPR011990">
    <property type="entry name" value="TPR-like_helical_dom_sf"/>
</dbReference>
<dbReference type="FunFam" id="1.25.40.10:FF:000395">
    <property type="entry name" value="Pentatricopeptide repeat-containing protein chloroplastic"/>
    <property type="match status" value="1"/>
</dbReference>
<dbReference type="GO" id="GO:0003723">
    <property type="term" value="F:RNA binding"/>
    <property type="evidence" value="ECO:0007669"/>
    <property type="project" value="InterPro"/>
</dbReference>
<keyword evidence="5" id="KW-0809">Transit peptide</keyword>
<dbReference type="InterPro" id="IPR046848">
    <property type="entry name" value="E_motif"/>
</dbReference>
<feature type="repeat" description="PPR" evidence="6">
    <location>
        <begin position="525"/>
        <end position="555"/>
    </location>
</feature>
<evidence type="ECO:0000313" key="7">
    <source>
        <dbReference type="EMBL" id="CAD1823991.1"/>
    </source>
</evidence>
<evidence type="ECO:0000256" key="3">
    <source>
        <dbReference type="ARBA" id="ARBA00022640"/>
    </source>
</evidence>
<keyword evidence="4" id="KW-0677">Repeat</keyword>
<dbReference type="PANTHER" id="PTHR47926:SF422">
    <property type="entry name" value="PENTACOTRIPEPTIDE-REPEAT REGION OF PRORP DOMAIN-CONTAINING PROTEIN"/>
    <property type="match status" value="1"/>
</dbReference>
<dbReference type="PROSITE" id="PS51375">
    <property type="entry name" value="PPR"/>
    <property type="match status" value="8"/>
</dbReference>
<proteinExistence type="predicted"/>
<dbReference type="InterPro" id="IPR046960">
    <property type="entry name" value="PPR_At4g14850-like_plant"/>
</dbReference>
<dbReference type="Gene3D" id="1.25.40.10">
    <property type="entry name" value="Tetratricopeptide repeat domain"/>
    <property type="match status" value="5"/>
</dbReference>
<dbReference type="AlphaFoldDB" id="A0A6V7NZG6"/>
<evidence type="ECO:0000256" key="6">
    <source>
        <dbReference type="PROSITE-ProRule" id="PRU00708"/>
    </source>
</evidence>
<protein>
    <recommendedName>
        <fullName evidence="8">Pentatricopeptide repeat-containing protein</fullName>
    </recommendedName>
</protein>
<accession>A0A6V7NZG6</accession>
<dbReference type="FunFam" id="1.25.40.10:FF:000184">
    <property type="entry name" value="Pentatricopeptide repeat-containing protein, chloroplastic"/>
    <property type="match status" value="1"/>
</dbReference>
<keyword evidence="3" id="KW-0934">Plastid</keyword>
<reference evidence="7" key="1">
    <citation type="submission" date="2020-07" db="EMBL/GenBank/DDBJ databases">
        <authorList>
            <person name="Lin J."/>
        </authorList>
    </citation>
    <scope>NUCLEOTIDE SEQUENCE</scope>
</reference>
<gene>
    <name evidence="7" type="ORF">CB5_LOCUS7202</name>
</gene>
<dbReference type="PANTHER" id="PTHR47926">
    <property type="entry name" value="PENTATRICOPEPTIDE REPEAT-CONTAINING PROTEIN"/>
    <property type="match status" value="1"/>
</dbReference>
<feature type="repeat" description="PPR" evidence="6">
    <location>
        <begin position="388"/>
        <end position="422"/>
    </location>
</feature>
<dbReference type="NCBIfam" id="TIGR00756">
    <property type="entry name" value="PPR"/>
    <property type="match status" value="8"/>
</dbReference>
<feature type="repeat" description="PPR" evidence="6">
    <location>
        <begin position="186"/>
        <end position="220"/>
    </location>
</feature>
<dbReference type="InterPro" id="IPR002885">
    <property type="entry name" value="PPR_rpt"/>
</dbReference>
<dbReference type="FunFam" id="1.25.40.10:FF:000344">
    <property type="entry name" value="Pentatricopeptide repeat-containing protein"/>
    <property type="match status" value="1"/>
</dbReference>
<evidence type="ECO:0000256" key="5">
    <source>
        <dbReference type="ARBA" id="ARBA00022946"/>
    </source>
</evidence>
<dbReference type="GO" id="GO:0009507">
    <property type="term" value="C:chloroplast"/>
    <property type="evidence" value="ECO:0007669"/>
    <property type="project" value="UniProtKB-SubCell"/>
</dbReference>
<keyword evidence="2" id="KW-0150">Chloroplast</keyword>
<feature type="repeat" description="PPR" evidence="6">
    <location>
        <begin position="357"/>
        <end position="387"/>
    </location>
</feature>
<comment type="subcellular location">
    <subcellularLocation>
        <location evidence="1">Plastid</location>
        <location evidence="1">Chloroplast</location>
    </subcellularLocation>
</comment>
<organism evidence="7">
    <name type="scientific">Ananas comosus var. bracteatus</name>
    <name type="common">red pineapple</name>
    <dbReference type="NCBI Taxonomy" id="296719"/>
    <lineage>
        <taxon>Eukaryota</taxon>
        <taxon>Viridiplantae</taxon>
        <taxon>Streptophyta</taxon>
        <taxon>Embryophyta</taxon>
        <taxon>Tracheophyta</taxon>
        <taxon>Spermatophyta</taxon>
        <taxon>Magnoliopsida</taxon>
        <taxon>Liliopsida</taxon>
        <taxon>Poales</taxon>
        <taxon>Bromeliaceae</taxon>
        <taxon>Bromelioideae</taxon>
        <taxon>Ananas</taxon>
    </lineage>
</organism>
<dbReference type="Pfam" id="PF01535">
    <property type="entry name" value="PPR"/>
    <property type="match status" value="2"/>
</dbReference>
<evidence type="ECO:0008006" key="8">
    <source>
        <dbReference type="Google" id="ProtNLM"/>
    </source>
</evidence>
<feature type="repeat" description="PPR" evidence="6">
    <location>
        <begin position="85"/>
        <end position="119"/>
    </location>
</feature>
<evidence type="ECO:0000256" key="4">
    <source>
        <dbReference type="ARBA" id="ARBA00022737"/>
    </source>
</evidence>
<evidence type="ECO:0000256" key="2">
    <source>
        <dbReference type="ARBA" id="ARBA00022528"/>
    </source>
</evidence>
<sequence length="712" mass="79235">MRYLYFQPKPTPKPWTHPHLQKLVSLLDRFSTKPQLLQIYAQMIRTNLASNTFLMSRIIAFLTSPSAESNMVYARRVFDQIPHPNLFLWNSTIRGYTHHGAPDEGLCLYRLMLRRSASPDSYTYAVVASACARLSSFPTGRAVHGMVCKSGFAADMFVASGFVNFYVVCGEIALARDVFDEMPHRDVVSWTSMLSGYAYMNRWEDALHLFNEMKLAGVEPNKVTIVSLLSACRLSRDIDRGRWVLSQIAECGTNFDVDVGNSLISMYAKCGCMSEALKAFKDMPSRCTTTWNALISGFVQNGLHEEALSKFELMLDSNSKPDEITTASALTSCAHLGDLQKGKFLHSYIKDHKIVCDTPLQNALLNMYAKCGELAMAESIFREMPQRDVFSWTAMICGYVQGNRFTEALDLFEEMKFSNAEANEVTLVTLLSACSQLGALDKGREIHAYIEENNVTKDACLENALIDMYAKCGCIDVACRIFNNMPNKDIFSWNAMIGGLANHGNGSDAIEVFNKMVKIGDAKPDTVTFTSVLGACAHAGMVREGFYFFETMPKLYSIIPEQEHYGCMVDLLSRAGLIDEAQDFIARMPLEANSVMWGSLLAACRLRGKTELGARIAEGAIDSVRGDEGAHVLVSNLYAEAGRWDDVKRVRTLMGSKGIEKSPGFSSIEVNGVVHEFLVGDRIIHENEAIFSCLMALHSNLKQMFVKMCDVS</sequence>
<dbReference type="Pfam" id="PF20431">
    <property type="entry name" value="E_motif"/>
    <property type="match status" value="1"/>
</dbReference>
<dbReference type="Pfam" id="PF13041">
    <property type="entry name" value="PPR_2"/>
    <property type="match status" value="5"/>
</dbReference>
<feature type="repeat" description="PPR" evidence="6">
    <location>
        <begin position="489"/>
        <end position="523"/>
    </location>
</feature>
<dbReference type="GO" id="GO:0009451">
    <property type="term" value="P:RNA modification"/>
    <property type="evidence" value="ECO:0007669"/>
    <property type="project" value="InterPro"/>
</dbReference>
<feature type="repeat" description="PPR" evidence="6">
    <location>
        <begin position="256"/>
        <end position="286"/>
    </location>
</feature>